<dbReference type="WBParaSite" id="jg24715">
    <property type="protein sequence ID" value="jg24715"/>
    <property type="gene ID" value="jg24715"/>
</dbReference>
<dbReference type="PANTHER" id="PTHR19297:SF185">
    <property type="entry name" value="BETA-1,3-GALACTOSYL-O-GLYCOSYL-GLYCOPROTEIN BETA-1,6-N-ACETYLGLUCOSAMINYLTRANSFERASE 3"/>
    <property type="match status" value="1"/>
</dbReference>
<comment type="pathway">
    <text evidence="2">Protein modification; protein glycosylation.</text>
</comment>
<organism evidence="12 13">
    <name type="scientific">Ditylenchus dipsaci</name>
    <dbReference type="NCBI Taxonomy" id="166011"/>
    <lineage>
        <taxon>Eukaryota</taxon>
        <taxon>Metazoa</taxon>
        <taxon>Ecdysozoa</taxon>
        <taxon>Nematoda</taxon>
        <taxon>Chromadorea</taxon>
        <taxon>Rhabditida</taxon>
        <taxon>Tylenchina</taxon>
        <taxon>Tylenchomorpha</taxon>
        <taxon>Sphaerularioidea</taxon>
        <taxon>Anguinidae</taxon>
        <taxon>Anguininae</taxon>
        <taxon>Ditylenchus</taxon>
    </lineage>
</organism>
<dbReference type="Pfam" id="PF02485">
    <property type="entry name" value="Branch"/>
    <property type="match status" value="1"/>
</dbReference>
<evidence type="ECO:0000313" key="13">
    <source>
        <dbReference type="WBParaSite" id="jg24715"/>
    </source>
</evidence>
<dbReference type="GO" id="GO:0008375">
    <property type="term" value="F:acetylglucosaminyltransferase activity"/>
    <property type="evidence" value="ECO:0007669"/>
    <property type="project" value="TreeGrafter"/>
</dbReference>
<keyword evidence="7 11" id="KW-1133">Transmembrane helix</keyword>
<dbReference type="GO" id="GO:0016020">
    <property type="term" value="C:membrane"/>
    <property type="evidence" value="ECO:0007669"/>
    <property type="project" value="UniProtKB-SubCell"/>
</dbReference>
<evidence type="ECO:0000256" key="1">
    <source>
        <dbReference type="ARBA" id="ARBA00004606"/>
    </source>
</evidence>
<evidence type="ECO:0000313" key="12">
    <source>
        <dbReference type="Proteomes" id="UP000887574"/>
    </source>
</evidence>
<comment type="similarity">
    <text evidence="10">Belongs to the glycosyltransferase 14 family.</text>
</comment>
<keyword evidence="6" id="KW-0735">Signal-anchor</keyword>
<dbReference type="PANTHER" id="PTHR19297">
    <property type="entry name" value="GLYCOSYLTRANSFERASE 14 FAMILY MEMBER"/>
    <property type="match status" value="1"/>
</dbReference>
<keyword evidence="9" id="KW-0325">Glycoprotein</keyword>
<proteinExistence type="inferred from homology"/>
<evidence type="ECO:0000256" key="8">
    <source>
        <dbReference type="ARBA" id="ARBA00023136"/>
    </source>
</evidence>
<keyword evidence="8 11" id="KW-0472">Membrane</keyword>
<accession>A0A915DZX9</accession>
<evidence type="ECO:0000256" key="5">
    <source>
        <dbReference type="ARBA" id="ARBA00022692"/>
    </source>
</evidence>
<evidence type="ECO:0000256" key="7">
    <source>
        <dbReference type="ARBA" id="ARBA00022989"/>
    </source>
</evidence>
<evidence type="ECO:0000256" key="9">
    <source>
        <dbReference type="ARBA" id="ARBA00023180"/>
    </source>
</evidence>
<dbReference type="InterPro" id="IPR003406">
    <property type="entry name" value="Glyco_trans_14"/>
</dbReference>
<comment type="subcellular location">
    <subcellularLocation>
        <location evidence="1">Membrane</location>
        <topology evidence="1">Single-pass type II membrane protein</topology>
    </subcellularLocation>
</comment>
<keyword evidence="5 11" id="KW-0812">Transmembrane</keyword>
<dbReference type="AlphaFoldDB" id="A0A915DZX9"/>
<evidence type="ECO:0000256" key="3">
    <source>
        <dbReference type="ARBA" id="ARBA00022676"/>
    </source>
</evidence>
<evidence type="ECO:0000256" key="2">
    <source>
        <dbReference type="ARBA" id="ARBA00004922"/>
    </source>
</evidence>
<feature type="transmembrane region" description="Helical" evidence="11">
    <location>
        <begin position="12"/>
        <end position="33"/>
    </location>
</feature>
<reference evidence="13" key="1">
    <citation type="submission" date="2022-11" db="UniProtKB">
        <authorList>
            <consortium name="WormBaseParasite"/>
        </authorList>
    </citation>
    <scope>IDENTIFICATION</scope>
</reference>
<keyword evidence="3" id="KW-0328">Glycosyltransferase</keyword>
<evidence type="ECO:0000256" key="6">
    <source>
        <dbReference type="ARBA" id="ARBA00022968"/>
    </source>
</evidence>
<sequence>MLRRATCIKLIKIFSFGTGLILLCVFVFEFLVIKHGLFSERTDVSTTLFAEMLQAEQQQEYWEQKVVSLGRLQRRDFSKFRAARRWAFDSDRCAALKEKLTFFDRPLSQEEKEYPLAYGMLVYDNAMQIYLLLSAIYQPQNAYCIAVDAKSSDQFKADMDLLADCFPNIFVMQISQVEWYTYSVVRGVWNCLKYLSQLDHPWKYYQYLSGVDLPLKTNLEMVRIFKQLNGTVNTDIRSIPLDRIQRVVNKSSPLKLYKSSLSALLSRESIDGMTQSQKVRDLLIFAQQLDCPDEALWATILGNPEELVLPGTFNGSAFYNRTLEEQQRLPRRCGYQEKANWIRNVTVEEPFALRSFYISRYQVWVFTPNTRCHGKYTHFSCVYGILDLSELIARPELVAHKFYLSVEPACYFCIYHLVRQRALDGERQRLFKGQVYSQLPHVQMSRGMNPKDTKFYFTNCLMDD</sequence>
<evidence type="ECO:0000256" key="4">
    <source>
        <dbReference type="ARBA" id="ARBA00022679"/>
    </source>
</evidence>
<keyword evidence="4" id="KW-0808">Transferase</keyword>
<dbReference type="Proteomes" id="UP000887574">
    <property type="component" value="Unplaced"/>
</dbReference>
<name>A0A915DZX9_9BILA</name>
<protein>
    <submittedName>
        <fullName evidence="13">Uncharacterized protein</fullName>
    </submittedName>
</protein>
<evidence type="ECO:0000256" key="11">
    <source>
        <dbReference type="SAM" id="Phobius"/>
    </source>
</evidence>
<evidence type="ECO:0000256" key="10">
    <source>
        <dbReference type="ARBA" id="ARBA00038150"/>
    </source>
</evidence>
<keyword evidence="12" id="KW-1185">Reference proteome</keyword>